<evidence type="ECO:0000256" key="3">
    <source>
        <dbReference type="ARBA" id="ARBA00022448"/>
    </source>
</evidence>
<dbReference type="Proteomes" id="UP000321518">
    <property type="component" value="Unassembled WGS sequence"/>
</dbReference>
<evidence type="ECO:0000256" key="5">
    <source>
        <dbReference type="ARBA" id="ARBA00023136"/>
    </source>
</evidence>
<dbReference type="InterPro" id="IPR002553">
    <property type="entry name" value="Clathrin/coatomer_adapt-like_N"/>
</dbReference>
<dbReference type="InterPro" id="IPR011989">
    <property type="entry name" value="ARM-like"/>
</dbReference>
<evidence type="ECO:0000256" key="6">
    <source>
        <dbReference type="SAM" id="MobiDB-lite"/>
    </source>
</evidence>
<accession>A0A511KPS0</accession>
<evidence type="ECO:0000259" key="7">
    <source>
        <dbReference type="Pfam" id="PF01602"/>
    </source>
</evidence>
<proteinExistence type="inferred from homology"/>
<dbReference type="Gene3D" id="1.25.10.10">
    <property type="entry name" value="Leucine-rich Repeat Variant"/>
    <property type="match status" value="1"/>
</dbReference>
<sequence>MLPSVLTSQKPKSPSLPFGTVIETHKYSRRAFAAPPIRFSLSHTSSSLHPTSSHTPSPTAAAAVEEAFGFQPKVGKSIFGAQELSVGSMSDKALQNLRTNFERLGARLGENLAEHSRDLGLVDAFASGSGGGSGKYLENGAVLTAAGIDETKRMLASKREVERTEGLKRVIAVGSVSLAEAPNVSLTRFFTQMMTKNLPVTSFFPLVTSLLAPTTSLQARSLISLYIVHCASHAPELALLSINAYQKDLSDPNPLVRAGAITTLASMQLPDIRELVGIAIQKGARDTSWYVRRAAADAVRNLYLADPTKDNRSSLLLTLKVLLDNASPLTIGAALTAWETLCPSAWNMIHQNYRRFCKMLMDVEEWGQTVLLRVLVRYGRTFFLDPATTKTLDPDAESALKSSEALLQHLNPAVVSGVVKLHYYLGPPARHSKIVRPLLRLLKGPPEVAAVALEDCALIAEERPDLFAEHISSFFVRFSDPVESRRNRLRVIVALANQSNIQVVLRELLTYVNDIDDVFSAEAVKAVGTCAQQVPQVAPECLKTLTDLLTSKHDPIVSTAVLVHATLICSPTFPSTASRSSIITRLGSYLYTGKIKDASARATVFGLVGQFAADGLVEGCGPDVIRFGAQNFAEEAVPAKLQLLTCSAKLFVLSHLSRLTPHLSRLSLLFNYLALLARYDLAYEVRDRARFLAGLVASGGIGKGKGREGEEGEGAKLMLGEEEFKQGLQVEDLIGASGENEQEEEKQNLTAEQVRKVLFEGKTFDGIPHRSFPPEAQLGTFALSLLGIRLFAGESPPLSHIPPYPSTVPPSSIRDPPASSSSSPPRSTTPLQGFGSNSIRSSSGTSHGASKVVLTPGSGSRSATPTGLSPAAAAARKKQSLNEFFADSETSSEEEDEVEEEEDEEDDEEDEEEESGEEESEDGSD</sequence>
<keyword evidence="3" id="KW-0813">Transport</keyword>
<keyword evidence="4" id="KW-0653">Protein transport</keyword>
<evidence type="ECO:0000313" key="8">
    <source>
        <dbReference type="EMBL" id="GEM12359.1"/>
    </source>
</evidence>
<dbReference type="InterPro" id="IPR026739">
    <property type="entry name" value="AP_beta"/>
</dbReference>
<dbReference type="Pfam" id="PF01602">
    <property type="entry name" value="Adaptin_N"/>
    <property type="match status" value="1"/>
</dbReference>
<dbReference type="GO" id="GO:0030117">
    <property type="term" value="C:membrane coat"/>
    <property type="evidence" value="ECO:0007669"/>
    <property type="project" value="InterPro"/>
</dbReference>
<protein>
    <submittedName>
        <fullName evidence="8">AP-3 complex subunit beta-2</fullName>
    </submittedName>
</protein>
<feature type="region of interest" description="Disordered" evidence="6">
    <location>
        <begin position="801"/>
        <end position="925"/>
    </location>
</feature>
<feature type="compositionally biased region" description="Low complexity" evidence="6">
    <location>
        <begin position="809"/>
        <end position="850"/>
    </location>
</feature>
<dbReference type="AlphaFoldDB" id="A0A511KPS0"/>
<reference evidence="8 9" key="1">
    <citation type="submission" date="2019-07" db="EMBL/GenBank/DDBJ databases">
        <title>Rhodotorula toruloides NBRC10032 genome sequencing.</title>
        <authorList>
            <person name="Shida Y."/>
            <person name="Takaku H."/>
            <person name="Ogasawara W."/>
            <person name="Mori K."/>
        </authorList>
    </citation>
    <scope>NUCLEOTIDE SEQUENCE [LARGE SCALE GENOMIC DNA]</scope>
    <source>
        <strain evidence="8 9">NBRC10032</strain>
    </source>
</reference>
<feature type="compositionally biased region" description="Acidic residues" evidence="6">
    <location>
        <begin position="890"/>
        <end position="925"/>
    </location>
</feature>
<evidence type="ECO:0000256" key="2">
    <source>
        <dbReference type="ARBA" id="ARBA00006613"/>
    </source>
</evidence>
<keyword evidence="5" id="KW-0472">Membrane</keyword>
<comment type="subcellular location">
    <subcellularLocation>
        <location evidence="1">Endomembrane system</location>
    </subcellularLocation>
</comment>
<dbReference type="InterPro" id="IPR016024">
    <property type="entry name" value="ARM-type_fold"/>
</dbReference>
<feature type="domain" description="Clathrin/coatomer adaptor adaptin-like N-terminal" evidence="7">
    <location>
        <begin position="192"/>
        <end position="696"/>
    </location>
</feature>
<dbReference type="EMBL" id="BJWK01000020">
    <property type="protein sequence ID" value="GEM12359.1"/>
    <property type="molecule type" value="Genomic_DNA"/>
</dbReference>
<dbReference type="GO" id="GO:0016192">
    <property type="term" value="P:vesicle-mediated transport"/>
    <property type="evidence" value="ECO:0007669"/>
    <property type="project" value="InterPro"/>
</dbReference>
<dbReference type="GO" id="GO:0006886">
    <property type="term" value="P:intracellular protein transport"/>
    <property type="evidence" value="ECO:0007669"/>
    <property type="project" value="InterPro"/>
</dbReference>
<organism evidence="8 9">
    <name type="scientific">Rhodotorula toruloides</name>
    <name type="common">Yeast</name>
    <name type="synonym">Rhodosporidium toruloides</name>
    <dbReference type="NCBI Taxonomy" id="5286"/>
    <lineage>
        <taxon>Eukaryota</taxon>
        <taxon>Fungi</taxon>
        <taxon>Dikarya</taxon>
        <taxon>Basidiomycota</taxon>
        <taxon>Pucciniomycotina</taxon>
        <taxon>Microbotryomycetes</taxon>
        <taxon>Sporidiobolales</taxon>
        <taxon>Sporidiobolaceae</taxon>
        <taxon>Rhodotorula</taxon>
    </lineage>
</organism>
<comment type="caution">
    <text evidence="8">The sequence shown here is derived from an EMBL/GenBank/DDBJ whole genome shotgun (WGS) entry which is preliminary data.</text>
</comment>
<dbReference type="SUPFAM" id="SSF48371">
    <property type="entry name" value="ARM repeat"/>
    <property type="match status" value="1"/>
</dbReference>
<dbReference type="PANTHER" id="PTHR11134">
    <property type="entry name" value="ADAPTOR COMPLEX SUBUNIT BETA FAMILY MEMBER"/>
    <property type="match status" value="1"/>
</dbReference>
<comment type="similarity">
    <text evidence="2">Belongs to the adaptor complexes large subunit family.</text>
</comment>
<dbReference type="GO" id="GO:0012505">
    <property type="term" value="C:endomembrane system"/>
    <property type="evidence" value="ECO:0007669"/>
    <property type="project" value="UniProtKB-SubCell"/>
</dbReference>
<evidence type="ECO:0000256" key="4">
    <source>
        <dbReference type="ARBA" id="ARBA00022927"/>
    </source>
</evidence>
<evidence type="ECO:0000313" key="9">
    <source>
        <dbReference type="Proteomes" id="UP000321518"/>
    </source>
</evidence>
<name>A0A511KPS0_RHOTO</name>
<gene>
    <name evidence="8" type="ORF">Rt10032_c20g6376</name>
</gene>
<evidence type="ECO:0000256" key="1">
    <source>
        <dbReference type="ARBA" id="ARBA00004308"/>
    </source>
</evidence>
<dbReference type="OrthoDB" id="10254310at2759"/>
<feature type="compositionally biased region" description="Polar residues" evidence="6">
    <location>
        <begin position="857"/>
        <end position="867"/>
    </location>
</feature>